<proteinExistence type="predicted"/>
<dbReference type="Proteomes" id="UP000299102">
    <property type="component" value="Unassembled WGS sequence"/>
</dbReference>
<accession>A0A4C1Z4C2</accession>
<dbReference type="EMBL" id="BGZK01001538">
    <property type="protein sequence ID" value="GBP81924.1"/>
    <property type="molecule type" value="Genomic_DNA"/>
</dbReference>
<name>A0A4C1Z4C2_EUMVA</name>
<sequence>MHRSYLPARAAARGVALRVIGLGPPGPFFAKTGSKIVMSSSEILLALALNTEAFTYPQASSALVSTGDVGLKMPLSVSLTFSDCRGGIPDFSRTGDFNGIFDFSAPDVLPSL</sequence>
<evidence type="ECO:0000313" key="1">
    <source>
        <dbReference type="EMBL" id="GBP81924.1"/>
    </source>
</evidence>
<reference evidence="1 2" key="1">
    <citation type="journal article" date="2019" name="Commun. Biol.">
        <title>The bagworm genome reveals a unique fibroin gene that provides high tensile strength.</title>
        <authorList>
            <person name="Kono N."/>
            <person name="Nakamura H."/>
            <person name="Ohtoshi R."/>
            <person name="Tomita M."/>
            <person name="Numata K."/>
            <person name="Arakawa K."/>
        </authorList>
    </citation>
    <scope>NUCLEOTIDE SEQUENCE [LARGE SCALE GENOMIC DNA]</scope>
</reference>
<protein>
    <submittedName>
        <fullName evidence="1">Uncharacterized protein</fullName>
    </submittedName>
</protein>
<evidence type="ECO:0000313" key="2">
    <source>
        <dbReference type="Proteomes" id="UP000299102"/>
    </source>
</evidence>
<comment type="caution">
    <text evidence="1">The sequence shown here is derived from an EMBL/GenBank/DDBJ whole genome shotgun (WGS) entry which is preliminary data.</text>
</comment>
<gene>
    <name evidence="1" type="ORF">EVAR_89031_1</name>
</gene>
<organism evidence="1 2">
    <name type="scientific">Eumeta variegata</name>
    <name type="common">Bagworm moth</name>
    <name type="synonym">Eumeta japonica</name>
    <dbReference type="NCBI Taxonomy" id="151549"/>
    <lineage>
        <taxon>Eukaryota</taxon>
        <taxon>Metazoa</taxon>
        <taxon>Ecdysozoa</taxon>
        <taxon>Arthropoda</taxon>
        <taxon>Hexapoda</taxon>
        <taxon>Insecta</taxon>
        <taxon>Pterygota</taxon>
        <taxon>Neoptera</taxon>
        <taxon>Endopterygota</taxon>
        <taxon>Lepidoptera</taxon>
        <taxon>Glossata</taxon>
        <taxon>Ditrysia</taxon>
        <taxon>Tineoidea</taxon>
        <taxon>Psychidae</taxon>
        <taxon>Oiketicinae</taxon>
        <taxon>Eumeta</taxon>
    </lineage>
</organism>
<dbReference type="AlphaFoldDB" id="A0A4C1Z4C2"/>
<keyword evidence="2" id="KW-1185">Reference proteome</keyword>